<organism evidence="1 2">
    <name type="scientific">Trifolium medium</name>
    <dbReference type="NCBI Taxonomy" id="97028"/>
    <lineage>
        <taxon>Eukaryota</taxon>
        <taxon>Viridiplantae</taxon>
        <taxon>Streptophyta</taxon>
        <taxon>Embryophyta</taxon>
        <taxon>Tracheophyta</taxon>
        <taxon>Spermatophyta</taxon>
        <taxon>Magnoliopsida</taxon>
        <taxon>eudicotyledons</taxon>
        <taxon>Gunneridae</taxon>
        <taxon>Pentapetalae</taxon>
        <taxon>rosids</taxon>
        <taxon>fabids</taxon>
        <taxon>Fabales</taxon>
        <taxon>Fabaceae</taxon>
        <taxon>Papilionoideae</taxon>
        <taxon>50 kb inversion clade</taxon>
        <taxon>NPAAA clade</taxon>
        <taxon>Hologalegina</taxon>
        <taxon>IRL clade</taxon>
        <taxon>Trifolieae</taxon>
        <taxon>Trifolium</taxon>
    </lineage>
</organism>
<evidence type="ECO:0000313" key="2">
    <source>
        <dbReference type="Proteomes" id="UP000265520"/>
    </source>
</evidence>
<accession>A0A392TNE3</accession>
<evidence type="ECO:0000313" key="1">
    <source>
        <dbReference type="EMBL" id="MCI61947.1"/>
    </source>
</evidence>
<protein>
    <submittedName>
        <fullName evidence="1">Uncharacterized protein</fullName>
    </submittedName>
</protein>
<sequence length="30" mass="3335">VSPVLTGSGRFWRFIPRFSGLAVQQGCPDR</sequence>
<dbReference type="Proteomes" id="UP000265520">
    <property type="component" value="Unassembled WGS sequence"/>
</dbReference>
<name>A0A392TNE3_9FABA</name>
<dbReference type="EMBL" id="LXQA010609601">
    <property type="protein sequence ID" value="MCI61947.1"/>
    <property type="molecule type" value="Genomic_DNA"/>
</dbReference>
<dbReference type="AlphaFoldDB" id="A0A392TNE3"/>
<proteinExistence type="predicted"/>
<reference evidence="1 2" key="1">
    <citation type="journal article" date="2018" name="Front. Plant Sci.">
        <title>Red Clover (Trifolium pratense) and Zigzag Clover (T. medium) - A Picture of Genomic Similarities and Differences.</title>
        <authorList>
            <person name="Dluhosova J."/>
            <person name="Istvanek J."/>
            <person name="Nedelnik J."/>
            <person name="Repkova J."/>
        </authorList>
    </citation>
    <scope>NUCLEOTIDE SEQUENCE [LARGE SCALE GENOMIC DNA]</scope>
    <source>
        <strain evidence="2">cv. 10/8</strain>
        <tissue evidence="1">Leaf</tissue>
    </source>
</reference>
<feature type="non-terminal residue" evidence="1">
    <location>
        <position position="1"/>
    </location>
</feature>
<comment type="caution">
    <text evidence="1">The sequence shown here is derived from an EMBL/GenBank/DDBJ whole genome shotgun (WGS) entry which is preliminary data.</text>
</comment>
<keyword evidence="2" id="KW-1185">Reference proteome</keyword>